<name>A0AA47MYH4_MERPO</name>
<dbReference type="AlphaFoldDB" id="A0AA47MYH4"/>
<sequence>MVSQKKLDIIFLQETHSDSNNEVDWGLWWRGYYTLSHGTNMSAGVATLIRPGLDIKVTSTSEIMAGRAVAVKAEIHGFIFCFINVYAPNQGPGRLDLFQKLSVFIKQCSQDEVLVMAGDWNCTTDFTLDRTGQEPHLQSAAALAQLGAEAGVVDVWRIKHPSVRQYTWVKVVDGRHWTRASVLYLPVQEGGQGLVDINSRVTAFRLQTVQRLLYSLGLPWTDTACLLLRKAGRLGYDKQLFLVQPLCVDIETGLAFFYLSVLQAWQTVTAKRRTGTTPGMWVFEEPLFGNTIITSQVLSSASLRVRLIEAGLVKLGHLLKTSVPQLADRLCIRSTRVLLRLVEEVCASLPAGLRAFAENRTLSDQWDDEFVGQWQSEEDDLLRLKNPESTDLETLGKKDLYLLSVKVLNLRSLAGVKVSRWTEFFGVGSSPRGCWRSLYKPPVNKRTGDLQWRIVHGAIATNRYLVHIDPNTGDGCPFCSQSKTVFHLFVQCPRLEALFRHLQGWFQGLGVHILQVMYSCEWDDEDDATDGYEQHGYDGEDYIALDLKTWEADSTKLIWNQDRAGIEHLKNYYTKKCVYWLKTYLAYGKSTLQRTVRHVSIRRRRHKIWKSVSAQIGIAVIHPAAGVLKYSDKVSRITLIQD</sequence>
<dbReference type="Proteomes" id="UP001174136">
    <property type="component" value="Unassembled WGS sequence"/>
</dbReference>
<gene>
    <name evidence="5" type="primary">YTX2_4</name>
    <name evidence="5" type="ORF">N1851_011255</name>
</gene>
<comment type="caution">
    <text evidence="5">The sequence shown here is derived from an EMBL/GenBank/DDBJ whole genome shotgun (WGS) entry which is preliminary data.</text>
</comment>
<evidence type="ECO:0000313" key="5">
    <source>
        <dbReference type="EMBL" id="KAK0148421.1"/>
    </source>
</evidence>
<keyword evidence="6" id="KW-1185">Reference proteome</keyword>
<dbReference type="GO" id="GO:0005615">
    <property type="term" value="C:extracellular space"/>
    <property type="evidence" value="ECO:0007669"/>
    <property type="project" value="TreeGrafter"/>
</dbReference>
<comment type="similarity">
    <text evidence="2">Belongs to the MHC class I family.</text>
</comment>
<evidence type="ECO:0000313" key="6">
    <source>
        <dbReference type="Proteomes" id="UP001174136"/>
    </source>
</evidence>
<protein>
    <submittedName>
        <fullName evidence="5">Transposon TX1 uncharacterized protein</fullName>
    </submittedName>
</protein>
<dbReference type="GO" id="GO:0003824">
    <property type="term" value="F:catalytic activity"/>
    <property type="evidence" value="ECO:0007669"/>
    <property type="project" value="InterPro"/>
</dbReference>
<organism evidence="5 6">
    <name type="scientific">Merluccius polli</name>
    <name type="common">Benguela hake</name>
    <name type="synonym">Merluccius cadenati</name>
    <dbReference type="NCBI Taxonomy" id="89951"/>
    <lineage>
        <taxon>Eukaryota</taxon>
        <taxon>Metazoa</taxon>
        <taxon>Chordata</taxon>
        <taxon>Craniata</taxon>
        <taxon>Vertebrata</taxon>
        <taxon>Euteleostomi</taxon>
        <taxon>Actinopterygii</taxon>
        <taxon>Neopterygii</taxon>
        <taxon>Teleostei</taxon>
        <taxon>Neoteleostei</taxon>
        <taxon>Acanthomorphata</taxon>
        <taxon>Zeiogadaria</taxon>
        <taxon>Gadariae</taxon>
        <taxon>Gadiformes</taxon>
        <taxon>Gadoidei</taxon>
        <taxon>Merlucciidae</taxon>
        <taxon>Merluccius</taxon>
    </lineage>
</organism>
<dbReference type="Pfam" id="PF00129">
    <property type="entry name" value="MHC_I"/>
    <property type="match status" value="1"/>
</dbReference>
<dbReference type="InterPro" id="IPR011162">
    <property type="entry name" value="MHC_I/II-like_Ag-recog"/>
</dbReference>
<dbReference type="CDD" id="cd09076">
    <property type="entry name" value="L1-EN"/>
    <property type="match status" value="1"/>
</dbReference>
<evidence type="ECO:0000256" key="2">
    <source>
        <dbReference type="RuleBase" id="RU004439"/>
    </source>
</evidence>
<dbReference type="Pfam" id="PF03372">
    <property type="entry name" value="Exo_endo_phos"/>
    <property type="match status" value="1"/>
</dbReference>
<proteinExistence type="inferred from homology"/>
<dbReference type="GO" id="GO:0009897">
    <property type="term" value="C:external side of plasma membrane"/>
    <property type="evidence" value="ECO:0007669"/>
    <property type="project" value="TreeGrafter"/>
</dbReference>
<dbReference type="InterPro" id="IPR001039">
    <property type="entry name" value="MHC_I_a_a1/a2"/>
</dbReference>
<dbReference type="Gene3D" id="3.60.10.10">
    <property type="entry name" value="Endonuclease/exonuclease/phosphatase"/>
    <property type="match status" value="1"/>
</dbReference>
<evidence type="ECO:0000256" key="1">
    <source>
        <dbReference type="ARBA" id="ARBA00023180"/>
    </source>
</evidence>
<evidence type="ECO:0000259" key="4">
    <source>
        <dbReference type="Pfam" id="PF03372"/>
    </source>
</evidence>
<dbReference type="InterPro" id="IPR036691">
    <property type="entry name" value="Endo/exonu/phosph_ase_sf"/>
</dbReference>
<dbReference type="GO" id="GO:0006955">
    <property type="term" value="P:immune response"/>
    <property type="evidence" value="ECO:0007669"/>
    <property type="project" value="TreeGrafter"/>
</dbReference>
<dbReference type="SUPFAM" id="SSF56219">
    <property type="entry name" value="DNase I-like"/>
    <property type="match status" value="1"/>
</dbReference>
<dbReference type="EMBL" id="JAOPHQ010002027">
    <property type="protein sequence ID" value="KAK0148421.1"/>
    <property type="molecule type" value="Genomic_DNA"/>
</dbReference>
<dbReference type="InterPro" id="IPR050208">
    <property type="entry name" value="MHC_class-I_related"/>
</dbReference>
<evidence type="ECO:0000259" key="3">
    <source>
        <dbReference type="Pfam" id="PF00129"/>
    </source>
</evidence>
<dbReference type="PANTHER" id="PTHR16675:SF237">
    <property type="entry name" value="MHC CLASS I ANTIGEN TRANSCRIPT VARIANT 1-RELATED"/>
    <property type="match status" value="1"/>
</dbReference>
<dbReference type="InterPro" id="IPR037055">
    <property type="entry name" value="MHC_I-like_Ag-recog_sf"/>
</dbReference>
<dbReference type="InterPro" id="IPR005135">
    <property type="entry name" value="Endo/exonuclease/phosphatase"/>
</dbReference>
<dbReference type="Gene3D" id="3.30.500.10">
    <property type="entry name" value="MHC class I-like antigen recognition-like"/>
    <property type="match status" value="1"/>
</dbReference>
<accession>A0AA47MYH4</accession>
<keyword evidence="1" id="KW-0325">Glycoprotein</keyword>
<dbReference type="PANTHER" id="PTHR16675">
    <property type="entry name" value="MHC CLASS I-RELATED"/>
    <property type="match status" value="1"/>
</dbReference>
<reference evidence="5" key="1">
    <citation type="journal article" date="2023" name="Front. Mar. Sci.">
        <title>A new Merluccius polli reference genome to investigate the effects of global change in West African waters.</title>
        <authorList>
            <person name="Mateo J.L."/>
            <person name="Blanco-Fernandez C."/>
            <person name="Garcia-Vazquez E."/>
            <person name="Machado-Schiaffino G."/>
        </authorList>
    </citation>
    <scope>NUCLEOTIDE SEQUENCE</scope>
    <source>
        <strain evidence="5">C29</strain>
        <tissue evidence="5">Fin</tissue>
    </source>
</reference>
<dbReference type="SUPFAM" id="SSF54452">
    <property type="entry name" value="MHC antigen-recognition domain"/>
    <property type="match status" value="1"/>
</dbReference>
<dbReference type="PRINTS" id="PR01638">
    <property type="entry name" value="MHCCLASSI"/>
</dbReference>
<feature type="domain" description="Endonuclease/exonuclease/phosphatase" evidence="4">
    <location>
        <begin position="4"/>
        <end position="126"/>
    </location>
</feature>
<feature type="domain" description="MHC class I-like antigen recognition-like" evidence="3">
    <location>
        <begin position="509"/>
        <end position="592"/>
    </location>
</feature>
<dbReference type="InterPro" id="IPR011161">
    <property type="entry name" value="MHC_I-like_Ag-recog"/>
</dbReference>